<evidence type="ECO:0000256" key="3">
    <source>
        <dbReference type="SAM" id="MobiDB-lite"/>
    </source>
</evidence>
<dbReference type="Gene3D" id="1.10.8.430">
    <property type="entry name" value="Helical domain of apoptotic protease-activating factors"/>
    <property type="match status" value="1"/>
</dbReference>
<sequence length="719" mass="81901">MANLGKILDIRKTQGHIADMLGITLHEESEYARAIRIKERLKKEKNALIILDDVCTKFDLDMLGIPSQSADEKQKNLILKEGKSFDHEAETETNQIDVSSIAQQNTSSEDAQTKGTSIGSSKLKAEENYKGCKVLMISEVKQVLGQMDVKENYMFLVNTINVDDAKKLFMKKVRIDDKKSELEHLAAEISQKCYRLPMSIVTTAKALRNQNHLVWQETLKTLERQKLTGTPEYSTKLSYQLLENEELKLTFLLCACMDQDALVSDLVRLCIGLGFLEGIYTVTEARDKVQILLMKLKESGLLSNSYSVSRFTMQNLVRNAALLTASEQKQFFILTKGKLDEWPDEDKLKKYTAIFLRRCDVNVEFSGNIKCSKLKLFHFENNGRHFKIPKNFFQEMKELRVLILIGADLSGLSSSIKFLRKLRKLCLEQCSNLDDKLCTDIGELKNLRILSFSGSDIKSLSVALTQLSKLQILDISNCSKLKVIPRGVISNLTSLEELYMSNISTEWGSHDGEKSQTENASLSELADLNLLKNIDLQIPRVELLPKDLFFNNLHSYKIVIGSSNRHLEPEHIVPEKYELLRYLAIREKASDFDIHSQKGIKMSFERVESLLLEEFNGVQDIFFELNLNGFPFLKQLSIVSNSSILSLIKPKQRSHSEKAFPKLESLYLHKLKNLVQVCSCKSLSEPSFHKLKVIKVKLCDKLKNVFFASMAKLLVSRDN</sequence>
<evidence type="ECO:0000256" key="1">
    <source>
        <dbReference type="ARBA" id="ARBA00022741"/>
    </source>
</evidence>
<evidence type="ECO:0000259" key="4">
    <source>
        <dbReference type="Pfam" id="PF23247"/>
    </source>
</evidence>
<dbReference type="Proteomes" id="UP001341840">
    <property type="component" value="Unassembled WGS sequence"/>
</dbReference>
<dbReference type="InterPro" id="IPR057135">
    <property type="entry name" value="At4g27190-like_LRR"/>
</dbReference>
<dbReference type="EMBL" id="JASCZI010241672">
    <property type="protein sequence ID" value="MED6204264.1"/>
    <property type="molecule type" value="Genomic_DNA"/>
</dbReference>
<evidence type="ECO:0000313" key="5">
    <source>
        <dbReference type="EMBL" id="MED6204264.1"/>
    </source>
</evidence>
<dbReference type="SUPFAM" id="SSF52058">
    <property type="entry name" value="L domain-like"/>
    <property type="match status" value="1"/>
</dbReference>
<organism evidence="5 6">
    <name type="scientific">Stylosanthes scabra</name>
    <dbReference type="NCBI Taxonomy" id="79078"/>
    <lineage>
        <taxon>Eukaryota</taxon>
        <taxon>Viridiplantae</taxon>
        <taxon>Streptophyta</taxon>
        <taxon>Embryophyta</taxon>
        <taxon>Tracheophyta</taxon>
        <taxon>Spermatophyta</taxon>
        <taxon>Magnoliopsida</taxon>
        <taxon>eudicotyledons</taxon>
        <taxon>Gunneridae</taxon>
        <taxon>Pentapetalae</taxon>
        <taxon>rosids</taxon>
        <taxon>fabids</taxon>
        <taxon>Fabales</taxon>
        <taxon>Fabaceae</taxon>
        <taxon>Papilionoideae</taxon>
        <taxon>50 kb inversion clade</taxon>
        <taxon>dalbergioids sensu lato</taxon>
        <taxon>Dalbergieae</taxon>
        <taxon>Pterocarpus clade</taxon>
        <taxon>Stylosanthes</taxon>
    </lineage>
</organism>
<reference evidence="5 6" key="1">
    <citation type="journal article" date="2023" name="Plants (Basel)">
        <title>Bridging the Gap: Combining Genomics and Transcriptomics Approaches to Understand Stylosanthes scabra, an Orphan Legume from the Brazilian Caatinga.</title>
        <authorList>
            <person name="Ferreira-Neto J.R.C."/>
            <person name="da Silva M.D."/>
            <person name="Binneck E."/>
            <person name="de Melo N.F."/>
            <person name="da Silva R.H."/>
            <person name="de Melo A.L.T.M."/>
            <person name="Pandolfi V."/>
            <person name="Bustamante F.O."/>
            <person name="Brasileiro-Vidal A.C."/>
            <person name="Benko-Iseppon A.M."/>
        </authorList>
    </citation>
    <scope>NUCLEOTIDE SEQUENCE [LARGE SCALE GENOMIC DNA]</scope>
    <source>
        <tissue evidence="5">Leaves</tissue>
    </source>
</reference>
<dbReference type="PANTHER" id="PTHR33463:SF196">
    <property type="entry name" value="NB-ARC DOMAIN DISEASE RESISTANCE PROTEIN"/>
    <property type="match status" value="1"/>
</dbReference>
<keyword evidence="2" id="KW-0611">Plant defense</keyword>
<protein>
    <recommendedName>
        <fullName evidence="4">Disease resistance protein At4g27190-like leucine-rich repeats domain-containing protein</fullName>
    </recommendedName>
</protein>
<keyword evidence="6" id="KW-1185">Reference proteome</keyword>
<dbReference type="PRINTS" id="PR00364">
    <property type="entry name" value="DISEASERSIST"/>
</dbReference>
<feature type="region of interest" description="Disordered" evidence="3">
    <location>
        <begin position="89"/>
        <end position="119"/>
    </location>
</feature>
<dbReference type="Gene3D" id="3.80.10.10">
    <property type="entry name" value="Ribonuclease Inhibitor"/>
    <property type="match status" value="1"/>
</dbReference>
<comment type="caution">
    <text evidence="5">The sequence shown here is derived from an EMBL/GenBank/DDBJ whole genome shotgun (WGS) entry which is preliminary data.</text>
</comment>
<dbReference type="InterPro" id="IPR027417">
    <property type="entry name" value="P-loop_NTPase"/>
</dbReference>
<dbReference type="SUPFAM" id="SSF52540">
    <property type="entry name" value="P-loop containing nucleoside triphosphate hydrolases"/>
    <property type="match status" value="1"/>
</dbReference>
<name>A0ABU6Y2S0_9FABA</name>
<dbReference type="InterPro" id="IPR042197">
    <property type="entry name" value="Apaf_helical"/>
</dbReference>
<feature type="domain" description="Disease resistance protein At4g27190-like leucine-rich repeats" evidence="4">
    <location>
        <begin position="595"/>
        <end position="715"/>
    </location>
</feature>
<evidence type="ECO:0000256" key="2">
    <source>
        <dbReference type="ARBA" id="ARBA00022821"/>
    </source>
</evidence>
<proteinExistence type="predicted"/>
<dbReference type="InterPro" id="IPR032675">
    <property type="entry name" value="LRR_dom_sf"/>
</dbReference>
<dbReference type="PANTHER" id="PTHR33463">
    <property type="entry name" value="NB-ARC DOMAIN-CONTAINING PROTEIN-RELATED"/>
    <property type="match status" value="1"/>
</dbReference>
<gene>
    <name evidence="5" type="ORF">PIB30_007735</name>
</gene>
<accession>A0ABU6Y2S0</accession>
<dbReference type="Pfam" id="PF23247">
    <property type="entry name" value="LRR_RPS2"/>
    <property type="match status" value="1"/>
</dbReference>
<evidence type="ECO:0000313" key="6">
    <source>
        <dbReference type="Proteomes" id="UP001341840"/>
    </source>
</evidence>
<feature type="compositionally biased region" description="Polar residues" evidence="3">
    <location>
        <begin position="92"/>
        <end position="119"/>
    </location>
</feature>
<dbReference type="InterPro" id="IPR050905">
    <property type="entry name" value="Plant_NBS-LRR"/>
</dbReference>
<keyword evidence="1" id="KW-0547">Nucleotide-binding</keyword>